<dbReference type="AlphaFoldDB" id="A0A9W9YIH9"/>
<evidence type="ECO:0000313" key="2">
    <source>
        <dbReference type="Proteomes" id="UP001163046"/>
    </source>
</evidence>
<comment type="caution">
    <text evidence="1">The sequence shown here is derived from an EMBL/GenBank/DDBJ whole genome shotgun (WGS) entry which is preliminary data.</text>
</comment>
<evidence type="ECO:0000313" key="1">
    <source>
        <dbReference type="EMBL" id="KAJ7346447.1"/>
    </source>
</evidence>
<gene>
    <name evidence="1" type="ORF">OS493_040264</name>
</gene>
<dbReference type="EMBL" id="MU827628">
    <property type="protein sequence ID" value="KAJ7346447.1"/>
    <property type="molecule type" value="Genomic_DNA"/>
</dbReference>
<reference evidence="1" key="1">
    <citation type="submission" date="2023-01" db="EMBL/GenBank/DDBJ databases">
        <title>Genome assembly of the deep-sea coral Lophelia pertusa.</title>
        <authorList>
            <person name="Herrera S."/>
            <person name="Cordes E."/>
        </authorList>
    </citation>
    <scope>NUCLEOTIDE SEQUENCE</scope>
    <source>
        <strain evidence="1">USNM1676648</strain>
        <tissue evidence="1">Polyp</tissue>
    </source>
</reference>
<keyword evidence="2" id="KW-1185">Reference proteome</keyword>
<protein>
    <submittedName>
        <fullName evidence="1">Uncharacterized protein</fullName>
    </submittedName>
</protein>
<name>A0A9W9YIH9_9CNID</name>
<organism evidence="1 2">
    <name type="scientific">Desmophyllum pertusum</name>
    <dbReference type="NCBI Taxonomy" id="174260"/>
    <lineage>
        <taxon>Eukaryota</taxon>
        <taxon>Metazoa</taxon>
        <taxon>Cnidaria</taxon>
        <taxon>Anthozoa</taxon>
        <taxon>Hexacorallia</taxon>
        <taxon>Scleractinia</taxon>
        <taxon>Caryophylliina</taxon>
        <taxon>Caryophylliidae</taxon>
        <taxon>Desmophyllum</taxon>
    </lineage>
</organism>
<sequence length="77" mass="8926">MLQVLAILCQLKTHSHVVCSEDKHLGKRLQVSKACLVLSHCVMRKQERAGVLIVELQRQRLDRNVEDYPPLFKFSLK</sequence>
<accession>A0A9W9YIH9</accession>
<proteinExistence type="predicted"/>
<dbReference type="Proteomes" id="UP001163046">
    <property type="component" value="Unassembled WGS sequence"/>
</dbReference>